<dbReference type="InterPro" id="IPR001647">
    <property type="entry name" value="HTH_TetR"/>
</dbReference>
<dbReference type="Pfam" id="PF14278">
    <property type="entry name" value="TetR_C_8"/>
    <property type="match status" value="1"/>
</dbReference>
<organism evidence="5 6">
    <name type="scientific">Staphylococcus kloosii</name>
    <dbReference type="NCBI Taxonomy" id="29384"/>
    <lineage>
        <taxon>Bacteria</taxon>
        <taxon>Bacillati</taxon>
        <taxon>Bacillota</taxon>
        <taxon>Bacilli</taxon>
        <taxon>Bacillales</taxon>
        <taxon>Staphylococcaceae</taxon>
        <taxon>Staphylococcus</taxon>
    </lineage>
</organism>
<gene>
    <name evidence="5" type="ORF">A0131_00945</name>
    <name evidence="4" type="ORF">K8V85_04845</name>
</gene>
<dbReference type="PANTHER" id="PTHR43479:SF23">
    <property type="entry name" value="HTH TETR-TYPE DOMAIN-CONTAINING PROTEIN"/>
    <property type="match status" value="1"/>
</dbReference>
<dbReference type="KEGG" id="skl:C7J89_04160"/>
<dbReference type="PROSITE" id="PS50977">
    <property type="entry name" value="HTH_TETR_2"/>
    <property type="match status" value="1"/>
</dbReference>
<feature type="DNA-binding region" description="H-T-H motif" evidence="2">
    <location>
        <begin position="31"/>
        <end position="50"/>
    </location>
</feature>
<reference evidence="5 6" key="1">
    <citation type="submission" date="2016-02" db="EMBL/GenBank/DDBJ databases">
        <title>Draft genome sequence of hydrocarbon degrading Staphylococcus saprophyticus Strain CNV2, isolated from crude-oil contaminated soil from Noonmati Oil Refinery, Guwahati, Assam, India.</title>
        <authorList>
            <person name="Mukherjee A."/>
            <person name="Chettri B."/>
            <person name="Langpoklakpam J."/>
            <person name="Singh A.K."/>
            <person name="Chattopadhyay D.J."/>
        </authorList>
    </citation>
    <scope>NUCLEOTIDE SEQUENCE [LARGE SCALE GENOMIC DNA]</scope>
    <source>
        <strain evidence="5 6">CNV2</strain>
    </source>
</reference>
<dbReference type="EMBL" id="LUGM01000002">
    <property type="protein sequence ID" value="KYH13377.1"/>
    <property type="molecule type" value="Genomic_DNA"/>
</dbReference>
<evidence type="ECO:0000256" key="2">
    <source>
        <dbReference type="PROSITE-ProRule" id="PRU00335"/>
    </source>
</evidence>
<dbReference type="Gene3D" id="1.10.357.10">
    <property type="entry name" value="Tetracycline Repressor, domain 2"/>
    <property type="match status" value="1"/>
</dbReference>
<feature type="domain" description="HTH tetR-type" evidence="3">
    <location>
        <begin position="8"/>
        <end position="68"/>
    </location>
</feature>
<dbReference type="InterPro" id="IPR009057">
    <property type="entry name" value="Homeodomain-like_sf"/>
</dbReference>
<dbReference type="GeneID" id="69904524"/>
<dbReference type="GO" id="GO:0003677">
    <property type="term" value="F:DNA binding"/>
    <property type="evidence" value="ECO:0007669"/>
    <property type="project" value="UniProtKB-UniRule"/>
</dbReference>
<dbReference type="Proteomes" id="UP000706163">
    <property type="component" value="Unassembled WGS sequence"/>
</dbReference>
<evidence type="ECO:0000259" key="3">
    <source>
        <dbReference type="PROSITE" id="PS50977"/>
    </source>
</evidence>
<comment type="caution">
    <text evidence="5">The sequence shown here is derived from an EMBL/GenBank/DDBJ whole genome shotgun (WGS) entry which is preliminary data.</text>
</comment>
<evidence type="ECO:0000313" key="6">
    <source>
        <dbReference type="Proteomes" id="UP000075418"/>
    </source>
</evidence>
<evidence type="ECO:0000313" key="4">
    <source>
        <dbReference type="EMBL" id="HJF67620.1"/>
    </source>
</evidence>
<reference evidence="4" key="3">
    <citation type="submission" date="2021-09" db="EMBL/GenBank/DDBJ databases">
        <authorList>
            <person name="Gilroy R."/>
        </authorList>
    </citation>
    <scope>NUCLEOTIDE SEQUENCE</scope>
    <source>
        <strain evidence="4">CHK149-3286</strain>
    </source>
</reference>
<accession>A0A151A239</accession>
<dbReference type="Pfam" id="PF00440">
    <property type="entry name" value="TetR_N"/>
    <property type="match status" value="1"/>
</dbReference>
<keyword evidence="1 2" id="KW-0238">DNA-binding</keyword>
<dbReference type="InterPro" id="IPR039532">
    <property type="entry name" value="TetR_C_Firmicutes"/>
</dbReference>
<dbReference type="RefSeq" id="WP_061853608.1">
    <property type="nucleotide sequence ID" value="NZ_BKAQ01000023.1"/>
</dbReference>
<evidence type="ECO:0000313" key="5">
    <source>
        <dbReference type="EMBL" id="KYH13377.1"/>
    </source>
</evidence>
<dbReference type="PANTHER" id="PTHR43479">
    <property type="entry name" value="ACREF/ENVCD OPERON REPRESSOR-RELATED"/>
    <property type="match status" value="1"/>
</dbReference>
<dbReference type="Proteomes" id="UP000075418">
    <property type="component" value="Unassembled WGS sequence"/>
</dbReference>
<name>A0A151A239_9STAP</name>
<dbReference type="InterPro" id="IPR050624">
    <property type="entry name" value="HTH-type_Tx_Regulator"/>
</dbReference>
<reference evidence="4" key="2">
    <citation type="journal article" date="2021" name="PeerJ">
        <title>Extensive microbial diversity within the chicken gut microbiome revealed by metagenomics and culture.</title>
        <authorList>
            <person name="Gilroy R."/>
            <person name="Ravi A."/>
            <person name="Getino M."/>
            <person name="Pursley I."/>
            <person name="Horton D.L."/>
            <person name="Alikhan N.F."/>
            <person name="Baker D."/>
            <person name="Gharbi K."/>
            <person name="Hall N."/>
            <person name="Watson M."/>
            <person name="Adriaenssens E.M."/>
            <person name="Foster-Nyarko E."/>
            <person name="Jarju S."/>
            <person name="Secka A."/>
            <person name="Antonio M."/>
            <person name="Oren A."/>
            <person name="Chaudhuri R.R."/>
            <person name="La Ragione R."/>
            <person name="Hildebrand F."/>
            <person name="Pallen M.J."/>
        </authorList>
    </citation>
    <scope>NUCLEOTIDE SEQUENCE</scope>
    <source>
        <strain evidence="4">CHK149-3286</strain>
    </source>
</reference>
<protein>
    <submittedName>
        <fullName evidence="5">TetR family transcriptional regulator</fullName>
    </submittedName>
    <submittedName>
        <fullName evidence="4">TetR/AcrR family transcriptional regulator</fullName>
    </submittedName>
</protein>
<dbReference type="AlphaFoldDB" id="A0A151A239"/>
<evidence type="ECO:0000256" key="1">
    <source>
        <dbReference type="ARBA" id="ARBA00023125"/>
    </source>
</evidence>
<dbReference type="OrthoDB" id="9810250at2"/>
<proteinExistence type="predicted"/>
<sequence length="203" mass="24069">MLEDRRIKKSKQAIKQAFIQLLQEQELDKITIRDITTLADINRGTFYLHYVDKYDLLSSMEDEYITHLSEKLNFDYLLKQYDSTEAFAKEFTSSILKNIMSYIENNIDFYKVILNLERKSQIENKISQLMFNNMQTHITSENQIAGIPIDYFHSYVSGATISFIKHWVQDDNRMSVDDLSDILFKIIFNGPLRLMANEKYEQY</sequence>
<dbReference type="SUPFAM" id="SSF46689">
    <property type="entry name" value="Homeodomain-like"/>
    <property type="match status" value="1"/>
</dbReference>
<dbReference type="EMBL" id="DYVT01000050">
    <property type="protein sequence ID" value="HJF67620.1"/>
    <property type="molecule type" value="Genomic_DNA"/>
</dbReference>